<evidence type="ECO:0000256" key="6">
    <source>
        <dbReference type="SAM" id="Phobius"/>
    </source>
</evidence>
<keyword evidence="5 6" id="KW-0472">Membrane</keyword>
<dbReference type="InterPro" id="IPR043726">
    <property type="entry name" value="LiaI-LiaF-like_TM1"/>
</dbReference>
<keyword evidence="2" id="KW-1003">Cell membrane</keyword>
<feature type="transmembrane region" description="Helical" evidence="6">
    <location>
        <begin position="138"/>
        <end position="155"/>
    </location>
</feature>
<evidence type="ECO:0000259" key="7">
    <source>
        <dbReference type="Pfam" id="PF04024"/>
    </source>
</evidence>
<evidence type="ECO:0000256" key="4">
    <source>
        <dbReference type="ARBA" id="ARBA00022989"/>
    </source>
</evidence>
<dbReference type="RefSeq" id="WP_302048543.1">
    <property type="nucleotide sequence ID" value="NZ_JAMJEV010000006.1"/>
</dbReference>
<evidence type="ECO:0000256" key="2">
    <source>
        <dbReference type="ARBA" id="ARBA00022475"/>
    </source>
</evidence>
<evidence type="ECO:0000313" key="9">
    <source>
        <dbReference type="EMBL" id="MDO0822974.1"/>
    </source>
</evidence>
<dbReference type="PANTHER" id="PTHR33885:SF3">
    <property type="entry name" value="PHAGE SHOCK PROTEIN C"/>
    <property type="match status" value="1"/>
</dbReference>
<evidence type="ECO:0000313" key="10">
    <source>
        <dbReference type="Proteomes" id="UP001176021"/>
    </source>
</evidence>
<dbReference type="InterPro" id="IPR007168">
    <property type="entry name" value="Phageshock_PspC_N"/>
</dbReference>
<evidence type="ECO:0000256" key="1">
    <source>
        <dbReference type="ARBA" id="ARBA00004162"/>
    </source>
</evidence>
<dbReference type="Proteomes" id="UP001176021">
    <property type="component" value="Unassembled WGS sequence"/>
</dbReference>
<name>A0ABT8QQW7_9FIRM</name>
<proteinExistence type="predicted"/>
<feature type="domain" description="Phage shock protein PspC N-terminal" evidence="7">
    <location>
        <begin position="4"/>
        <end position="59"/>
    </location>
</feature>
<feature type="transmembrane region" description="Helical" evidence="6">
    <location>
        <begin position="111"/>
        <end position="132"/>
    </location>
</feature>
<dbReference type="Pfam" id="PF18917">
    <property type="entry name" value="LiaI-LiaF-like_TM1"/>
    <property type="match status" value="1"/>
</dbReference>
<feature type="domain" description="LiaI-LiaF-like transmembrane region" evidence="8">
    <location>
        <begin position="111"/>
        <end position="151"/>
    </location>
</feature>
<organism evidence="9 10">
    <name type="scientific">Desulfosporosinus nitroreducens</name>
    <dbReference type="NCBI Taxonomy" id="2018668"/>
    <lineage>
        <taxon>Bacteria</taxon>
        <taxon>Bacillati</taxon>
        <taxon>Bacillota</taxon>
        <taxon>Clostridia</taxon>
        <taxon>Eubacteriales</taxon>
        <taxon>Desulfitobacteriaceae</taxon>
        <taxon>Desulfosporosinus</taxon>
    </lineage>
</organism>
<evidence type="ECO:0000259" key="8">
    <source>
        <dbReference type="Pfam" id="PF18917"/>
    </source>
</evidence>
<dbReference type="Pfam" id="PF04024">
    <property type="entry name" value="PspC"/>
    <property type="match status" value="1"/>
</dbReference>
<feature type="transmembrane region" description="Helical" evidence="6">
    <location>
        <begin position="34"/>
        <end position="57"/>
    </location>
</feature>
<evidence type="ECO:0000256" key="3">
    <source>
        <dbReference type="ARBA" id="ARBA00022692"/>
    </source>
</evidence>
<comment type="caution">
    <text evidence="9">The sequence shown here is derived from an EMBL/GenBank/DDBJ whole genome shotgun (WGS) entry which is preliminary data.</text>
</comment>
<dbReference type="InterPro" id="IPR052027">
    <property type="entry name" value="PspC"/>
</dbReference>
<comment type="subcellular location">
    <subcellularLocation>
        <location evidence="1">Cell membrane</location>
        <topology evidence="1">Single-pass membrane protein</topology>
    </subcellularLocation>
</comment>
<protein>
    <submittedName>
        <fullName evidence="9">PspC domain-containing protein</fullName>
    </submittedName>
</protein>
<sequence length="157" mass="17663">MPERVYRSVRDKMIGGVCGGLADYFRVDVTLVRLIALIALFAGGVGFLAYLVAWVIIPLNPTEHSGYPGNYKHDVGDGVKELVDDLDEATKEFGRPENHQNQQSHENRTKIAGGVLVVLGLVFLLERWFPFWFDMSKMWPIFLIFIGLAIIVRGGRK</sequence>
<dbReference type="EMBL" id="JAMJEV010000006">
    <property type="protein sequence ID" value="MDO0822974.1"/>
    <property type="molecule type" value="Genomic_DNA"/>
</dbReference>
<accession>A0ABT8QQW7</accession>
<dbReference type="PANTHER" id="PTHR33885">
    <property type="entry name" value="PHAGE SHOCK PROTEIN C"/>
    <property type="match status" value="1"/>
</dbReference>
<reference evidence="9" key="1">
    <citation type="submission" date="2022-05" db="EMBL/GenBank/DDBJ databases">
        <title>Expanded diversity of anoxic marine methylotrophy in a Black Sea sulfate reducing microorganism.</title>
        <authorList>
            <person name="Fischer P.Q."/>
            <person name="Stams A.J.M."/>
            <person name="Villanueva L."/>
            <person name="Sousa D.Z."/>
        </authorList>
    </citation>
    <scope>NUCLEOTIDE SEQUENCE</scope>
    <source>
        <strain evidence="9">P130</strain>
    </source>
</reference>
<keyword evidence="4 6" id="KW-1133">Transmembrane helix</keyword>
<keyword evidence="10" id="KW-1185">Reference proteome</keyword>
<keyword evidence="3 6" id="KW-0812">Transmembrane</keyword>
<gene>
    <name evidence="9" type="ORF">M8H41_08915</name>
</gene>
<evidence type="ECO:0000256" key="5">
    <source>
        <dbReference type="ARBA" id="ARBA00023136"/>
    </source>
</evidence>